<dbReference type="EMBL" id="CAJB01000435">
    <property type="protein sequence ID" value="CCH80518.1"/>
    <property type="molecule type" value="Genomic_DNA"/>
</dbReference>
<evidence type="ECO:0000313" key="4">
    <source>
        <dbReference type="Proteomes" id="UP000035721"/>
    </source>
</evidence>
<feature type="compositionally biased region" description="Basic and acidic residues" evidence="1">
    <location>
        <begin position="105"/>
        <end position="116"/>
    </location>
</feature>
<dbReference type="Gene3D" id="1.10.30.50">
    <property type="match status" value="1"/>
</dbReference>
<dbReference type="CDD" id="cd00085">
    <property type="entry name" value="HNHc"/>
    <property type="match status" value="1"/>
</dbReference>
<keyword evidence="4" id="KW-1185">Reference proteome</keyword>
<feature type="region of interest" description="Disordered" evidence="1">
    <location>
        <begin position="657"/>
        <end position="726"/>
    </location>
</feature>
<feature type="region of interest" description="Disordered" evidence="1">
    <location>
        <begin position="747"/>
        <end position="797"/>
    </location>
</feature>
<feature type="compositionally biased region" description="Pro residues" evidence="1">
    <location>
        <begin position="695"/>
        <end position="712"/>
    </location>
</feature>
<sequence length="797" mass="81084">MSEPVDAPRPPGVGPVPAAAGVEVPGAVGSGWTASVVRELAARLGGVDGAGCADGERVELIAALEQVKCAASAGQARVTVAFADSQHESARARAEMTDPPGDAGRGADGRVGEGRGAHAGGRGGRYDAAAVARSVGSQVALARRESPVKGDRLVGLARALVTELPRTLAALERGETNEWRATLVVRETAILEPGVRAVADARLAADLPSLGDRGVERAARRLAEELDAAAVVARRARAVASRRVTCRPAPDGMAYLSVLGPLVEVVGAYAALTRHARVVTTGGPQEADADGRVDEADGRSLGQVMADTALRWLSGRGLGQAQPVEVNLVMTDVSLFGDTDRDGEESRPGPARARPDDPGSGGRAGPDRPAGGPCTRDDGDLGGGAAASHAGRTARSGGAGSPPTSPTAGGSSVPGATSAQGGSATTAPSSSTPLHQPARPTPPAPSDAPSAADSSVSPPRGSSTDQEDAAGDAEDPGTPTSTQTPRHGPTVSARRGSRVSGIRDPDERAECPTGPAGRAGPRSPRRAEEPARIPGHGSLPAAVARAVIRGEELPARRCGCAGDQDESGVEAARVWVRRLYTAPEGRDLVAMDSHRRVFTGQLRRLLVLRDDVCRTPWCDAPIRDADHVVAHAAGGPTSVANGAGLCRRCNLTKEQPGWDARVTSPGPRQATAAPAPTAPGVTDLPVPGVADLPVPEAPAPPAPEVTDPPEPAGPHTIRVTTPTGHAYSSMAPPVLGWGFHPVSDPHDDYSDAWAPEADPSRPGPTEPAADTSKPSAHPARHGLDPGATHPDDLGLTA</sequence>
<feature type="compositionally biased region" description="Low complexity" evidence="1">
    <location>
        <begin position="447"/>
        <end position="460"/>
    </location>
</feature>
<feature type="compositionally biased region" description="Low complexity" evidence="1">
    <location>
        <begin position="406"/>
        <end position="433"/>
    </location>
</feature>
<evidence type="ECO:0000313" key="3">
    <source>
        <dbReference type="EMBL" id="CCH80518.1"/>
    </source>
</evidence>
<feature type="compositionally biased region" description="Low complexity" evidence="1">
    <location>
        <begin position="670"/>
        <end position="679"/>
    </location>
</feature>
<protein>
    <recommendedName>
        <fullName evidence="2">HNH nuclease domain-containing protein</fullName>
    </recommendedName>
</protein>
<feature type="compositionally biased region" description="Acidic residues" evidence="1">
    <location>
        <begin position="465"/>
        <end position="475"/>
    </location>
</feature>
<feature type="compositionally biased region" description="Basic and acidic residues" evidence="1">
    <location>
        <begin position="501"/>
        <end position="510"/>
    </location>
</feature>
<reference evidence="3 4" key="1">
    <citation type="journal article" date="2013" name="ISME J.">
        <title>A metabolic model for members of the genus Tetrasphaera involved in enhanced biological phosphorus removal.</title>
        <authorList>
            <person name="Kristiansen R."/>
            <person name="Nguyen H.T.T."/>
            <person name="Saunders A.M."/>
            <person name="Nielsen J.L."/>
            <person name="Wimmer R."/>
            <person name="Le V.Q."/>
            <person name="McIlroy S.J."/>
            <person name="Petrovski S."/>
            <person name="Seviour R.J."/>
            <person name="Calteau A."/>
            <person name="Nielsen K.L."/>
            <person name="Nielsen P.H."/>
        </authorList>
    </citation>
    <scope>NUCLEOTIDE SEQUENCE [LARGE SCALE GENOMIC DNA]</scope>
    <source>
        <strain evidence="3 4">T1-X7</strain>
    </source>
</reference>
<dbReference type="SMART" id="SM00507">
    <property type="entry name" value="HNHc"/>
    <property type="match status" value="1"/>
</dbReference>
<feature type="region of interest" description="Disordered" evidence="1">
    <location>
        <begin position="89"/>
        <end position="123"/>
    </location>
</feature>
<comment type="caution">
    <text evidence="3">The sequence shown here is derived from an EMBL/GenBank/DDBJ whole genome shotgun (WGS) entry which is preliminary data.</text>
</comment>
<accession>A0A077M2F8</accession>
<dbReference type="STRING" id="1194083.BN12_990004"/>
<feature type="compositionally biased region" description="Low complexity" evidence="1">
    <location>
        <begin position="386"/>
        <end position="396"/>
    </location>
</feature>
<proteinExistence type="predicted"/>
<dbReference type="InterPro" id="IPR003615">
    <property type="entry name" value="HNH_nuc"/>
</dbReference>
<organism evidence="3 4">
    <name type="scientific">Nostocoides japonicum T1-X7</name>
    <dbReference type="NCBI Taxonomy" id="1194083"/>
    <lineage>
        <taxon>Bacteria</taxon>
        <taxon>Bacillati</taxon>
        <taxon>Actinomycetota</taxon>
        <taxon>Actinomycetes</taxon>
        <taxon>Micrococcales</taxon>
        <taxon>Intrasporangiaceae</taxon>
        <taxon>Nostocoides</taxon>
    </lineage>
</organism>
<feature type="domain" description="HNH nuclease" evidence="2">
    <location>
        <begin position="601"/>
        <end position="651"/>
    </location>
</feature>
<dbReference type="AlphaFoldDB" id="A0A077M2F8"/>
<evidence type="ECO:0000259" key="2">
    <source>
        <dbReference type="SMART" id="SM00507"/>
    </source>
</evidence>
<evidence type="ECO:0000256" key="1">
    <source>
        <dbReference type="SAM" id="MobiDB-lite"/>
    </source>
</evidence>
<feature type="region of interest" description="Disordered" evidence="1">
    <location>
        <begin position="336"/>
        <end position="538"/>
    </location>
</feature>
<feature type="compositionally biased region" description="Basic and acidic residues" evidence="1">
    <location>
        <begin position="338"/>
        <end position="357"/>
    </location>
</feature>
<name>A0A077M2F8_9MICO</name>
<dbReference type="Proteomes" id="UP000035721">
    <property type="component" value="Unassembled WGS sequence"/>
</dbReference>
<gene>
    <name evidence="3" type="ORF">BN12_990004</name>
</gene>